<dbReference type="RefSeq" id="WP_067942724.1">
    <property type="nucleotide sequence ID" value="NZ_CP014228.1"/>
</dbReference>
<keyword evidence="1" id="KW-0460">Magnesium</keyword>
<proteinExistence type="predicted"/>
<dbReference type="Proteomes" id="UP000065220">
    <property type="component" value="Chromosome"/>
</dbReference>
<dbReference type="PANTHER" id="PTHR16222">
    <property type="entry name" value="ADP-RIBOSYLGLYCOHYDROLASE"/>
    <property type="match status" value="1"/>
</dbReference>
<organism evidence="2 3">
    <name type="scientific">Actinomyces radicidentis</name>
    <dbReference type="NCBI Taxonomy" id="111015"/>
    <lineage>
        <taxon>Bacteria</taxon>
        <taxon>Bacillati</taxon>
        <taxon>Actinomycetota</taxon>
        <taxon>Actinomycetes</taxon>
        <taxon>Actinomycetales</taxon>
        <taxon>Actinomycetaceae</taxon>
        <taxon>Actinomyces</taxon>
    </lineage>
</organism>
<feature type="binding site" evidence="1">
    <location>
        <position position="302"/>
    </location>
    <ligand>
        <name>Mg(2+)</name>
        <dbReference type="ChEBI" id="CHEBI:18420"/>
        <label>2</label>
    </ligand>
</feature>
<evidence type="ECO:0000313" key="3">
    <source>
        <dbReference type="Proteomes" id="UP000065220"/>
    </source>
</evidence>
<keyword evidence="3" id="KW-1185">Reference proteome</keyword>
<evidence type="ECO:0000313" key="2">
    <source>
        <dbReference type="EMBL" id="AMD87732.1"/>
    </source>
</evidence>
<feature type="binding site" evidence="1">
    <location>
        <position position="60"/>
    </location>
    <ligand>
        <name>Mg(2+)</name>
        <dbReference type="ChEBI" id="CHEBI:18420"/>
        <label>1</label>
    </ligand>
</feature>
<sequence>MASSSPALTPSQLDRAEGVLLAQAVGDAMGVPYEPGDVPLTGAPEMLGGGYGDYAPAEWSDDTQMALYVAEVAATGADLTSEEALDEIARGWCRWMIEDGATDVGTQTRQVIGAVAATRDEPGIAARMREAAASLHASTGRTAGNGALMRNGIVGLTRLGAPEATAAAARAVAGLTHADPLAGDSCVLQAEVVRANVAGPEWAGMPYSGAPVLRAIELLPAERQGYWHELFDGGAYDPAVRAVAGAPTSDGFTVDALGKAVLAFTQANYSARDEGFFSVDRAATSARWMTAVLRHALEGSQDKDTVAAIAGAMAGSYLGAGAVPAEWADAVHGLPRRCDGLERRGADLRELARATALAGLA</sequence>
<gene>
    <name evidence="2" type="ORF">AXF14_09215</name>
</gene>
<dbReference type="InterPro" id="IPR050792">
    <property type="entry name" value="ADP-ribosylglycohydrolase"/>
</dbReference>
<dbReference type="Pfam" id="PF03747">
    <property type="entry name" value="ADP_ribosyl_GH"/>
    <property type="match status" value="1"/>
</dbReference>
<dbReference type="AlphaFoldDB" id="A0A0X8JFU0"/>
<dbReference type="InterPro" id="IPR005502">
    <property type="entry name" value="Ribosyl_crysJ1"/>
</dbReference>
<feature type="binding site" evidence="1">
    <location>
        <position position="304"/>
    </location>
    <ligand>
        <name>Mg(2+)</name>
        <dbReference type="ChEBI" id="CHEBI:18420"/>
        <label>2</label>
    </ligand>
</feature>
<dbReference type="PANTHER" id="PTHR16222:SF12">
    <property type="entry name" value="ADP-RIBOSYLGLYCOHYDROLASE-RELATED"/>
    <property type="match status" value="1"/>
</dbReference>
<comment type="cofactor">
    <cofactor evidence="1">
        <name>Mg(2+)</name>
        <dbReference type="ChEBI" id="CHEBI:18420"/>
    </cofactor>
    <text evidence="1">Binds 2 magnesium ions per subunit.</text>
</comment>
<dbReference type="OrthoDB" id="9798107at2"/>
<reference evidence="3" key="1">
    <citation type="submission" date="2016-02" db="EMBL/GenBank/DDBJ databases">
        <authorList>
            <person name="Holder M.E."/>
            <person name="Ajami N.J."/>
            <person name="Petrosino J.F."/>
        </authorList>
    </citation>
    <scope>NUCLEOTIDE SEQUENCE [LARGE SCALE GENOMIC DNA]</scope>
    <source>
        <strain evidence="3">CCUG 36733</strain>
    </source>
</reference>
<dbReference type="STRING" id="111015.AXF14_09215"/>
<dbReference type="SUPFAM" id="SSF101478">
    <property type="entry name" value="ADP-ribosylglycohydrolase"/>
    <property type="match status" value="1"/>
</dbReference>
<dbReference type="Gene3D" id="1.10.4080.10">
    <property type="entry name" value="ADP-ribosylation/Crystallin J1"/>
    <property type="match status" value="1"/>
</dbReference>
<keyword evidence="1" id="KW-0479">Metal-binding</keyword>
<feature type="binding site" evidence="1">
    <location>
        <position position="305"/>
    </location>
    <ligand>
        <name>Mg(2+)</name>
        <dbReference type="ChEBI" id="CHEBI:18420"/>
        <label>2</label>
    </ligand>
</feature>
<evidence type="ECO:0000256" key="1">
    <source>
        <dbReference type="PIRSR" id="PIRSR605502-1"/>
    </source>
</evidence>
<feature type="binding site" evidence="1">
    <location>
        <position position="62"/>
    </location>
    <ligand>
        <name>Mg(2+)</name>
        <dbReference type="ChEBI" id="CHEBI:18420"/>
        <label>1</label>
    </ligand>
</feature>
<name>A0A0X8JFU0_ACTRD</name>
<keyword evidence="2" id="KW-0378">Hydrolase</keyword>
<accession>A0A0X8JFU0</accession>
<dbReference type="KEGG" id="ard:AXF14_09215"/>
<protein>
    <submittedName>
        <fullName evidence="2">Ribosylglycohydrolase</fullName>
    </submittedName>
</protein>
<dbReference type="EMBL" id="CP014228">
    <property type="protein sequence ID" value="AMD87732.1"/>
    <property type="molecule type" value="Genomic_DNA"/>
</dbReference>
<dbReference type="InterPro" id="IPR036705">
    <property type="entry name" value="Ribosyl_crysJ1_sf"/>
</dbReference>
<feature type="binding site" evidence="1">
    <location>
        <position position="61"/>
    </location>
    <ligand>
        <name>Mg(2+)</name>
        <dbReference type="ChEBI" id="CHEBI:18420"/>
        <label>1</label>
    </ligand>
</feature>
<dbReference type="GO" id="GO:0046872">
    <property type="term" value="F:metal ion binding"/>
    <property type="evidence" value="ECO:0007669"/>
    <property type="project" value="UniProtKB-KW"/>
</dbReference>
<dbReference type="GO" id="GO:0016787">
    <property type="term" value="F:hydrolase activity"/>
    <property type="evidence" value="ECO:0007669"/>
    <property type="project" value="UniProtKB-KW"/>
</dbReference>